<evidence type="ECO:0000313" key="2">
    <source>
        <dbReference type="EMBL" id="PYH99592.1"/>
    </source>
</evidence>
<evidence type="ECO:0000313" key="3">
    <source>
        <dbReference type="Proteomes" id="UP000247810"/>
    </source>
</evidence>
<gene>
    <name evidence="2" type="ORF">BO71DRAFT_170083</name>
</gene>
<protein>
    <submittedName>
        <fullName evidence="2">Uncharacterized protein</fullName>
    </submittedName>
</protein>
<name>A0A319F3U1_9EURO</name>
<dbReference type="AlphaFoldDB" id="A0A319F3U1"/>
<keyword evidence="3" id="KW-1185">Reference proteome</keyword>
<feature type="transmembrane region" description="Helical" evidence="1">
    <location>
        <begin position="28"/>
        <end position="47"/>
    </location>
</feature>
<keyword evidence="1" id="KW-1133">Transmembrane helix</keyword>
<keyword evidence="1" id="KW-0472">Membrane</keyword>
<organism evidence="2 3">
    <name type="scientific">Aspergillus ellipticus CBS 707.79</name>
    <dbReference type="NCBI Taxonomy" id="1448320"/>
    <lineage>
        <taxon>Eukaryota</taxon>
        <taxon>Fungi</taxon>
        <taxon>Dikarya</taxon>
        <taxon>Ascomycota</taxon>
        <taxon>Pezizomycotina</taxon>
        <taxon>Eurotiomycetes</taxon>
        <taxon>Eurotiomycetidae</taxon>
        <taxon>Eurotiales</taxon>
        <taxon>Aspergillaceae</taxon>
        <taxon>Aspergillus</taxon>
        <taxon>Aspergillus subgen. Circumdati</taxon>
    </lineage>
</organism>
<keyword evidence="1" id="KW-0812">Transmembrane</keyword>
<proteinExistence type="predicted"/>
<sequence>MERNPKMRIACGREHSSRLEMILQPKKLLFYFLVGYVAWVSNPFFFFCTIDWRLDGFAHGAHSPL</sequence>
<accession>A0A319F3U1</accession>
<evidence type="ECO:0000256" key="1">
    <source>
        <dbReference type="SAM" id="Phobius"/>
    </source>
</evidence>
<reference evidence="2 3" key="1">
    <citation type="submission" date="2018-02" db="EMBL/GenBank/DDBJ databases">
        <title>The genomes of Aspergillus section Nigri reveals drivers in fungal speciation.</title>
        <authorList>
            <consortium name="DOE Joint Genome Institute"/>
            <person name="Vesth T.C."/>
            <person name="Nybo J."/>
            <person name="Theobald S."/>
            <person name="Brandl J."/>
            <person name="Frisvad J.C."/>
            <person name="Nielsen K.F."/>
            <person name="Lyhne E.K."/>
            <person name="Kogle M.E."/>
            <person name="Kuo A."/>
            <person name="Riley R."/>
            <person name="Clum A."/>
            <person name="Nolan M."/>
            <person name="Lipzen A."/>
            <person name="Salamov A."/>
            <person name="Henrissat B."/>
            <person name="Wiebenga A."/>
            <person name="De vries R.P."/>
            <person name="Grigoriev I.V."/>
            <person name="Mortensen U.H."/>
            <person name="Andersen M.R."/>
            <person name="Baker S.E."/>
        </authorList>
    </citation>
    <scope>NUCLEOTIDE SEQUENCE [LARGE SCALE GENOMIC DNA]</scope>
    <source>
        <strain evidence="2 3">CBS 707.79</strain>
    </source>
</reference>
<dbReference type="Proteomes" id="UP000247810">
    <property type="component" value="Unassembled WGS sequence"/>
</dbReference>
<dbReference type="VEuPathDB" id="FungiDB:BO71DRAFT_170083"/>
<dbReference type="EMBL" id="KZ825800">
    <property type="protein sequence ID" value="PYH99592.1"/>
    <property type="molecule type" value="Genomic_DNA"/>
</dbReference>